<reference evidence="1" key="1">
    <citation type="journal article" date="2017" name="Nature">
        <title>The sunflower genome provides insights into oil metabolism, flowering and Asterid evolution.</title>
        <authorList>
            <person name="Badouin H."/>
            <person name="Gouzy J."/>
            <person name="Grassa C.J."/>
            <person name="Murat F."/>
            <person name="Staton S.E."/>
            <person name="Cottret L."/>
            <person name="Lelandais-Briere C."/>
            <person name="Owens G.L."/>
            <person name="Carrere S."/>
            <person name="Mayjonade B."/>
            <person name="Legrand L."/>
            <person name="Gill N."/>
            <person name="Kane N.C."/>
            <person name="Bowers J.E."/>
            <person name="Hubner S."/>
            <person name="Bellec A."/>
            <person name="Berard A."/>
            <person name="Berges H."/>
            <person name="Blanchet N."/>
            <person name="Boniface M.C."/>
            <person name="Brunel D."/>
            <person name="Catrice O."/>
            <person name="Chaidir N."/>
            <person name="Claudel C."/>
            <person name="Donnadieu C."/>
            <person name="Faraut T."/>
            <person name="Fievet G."/>
            <person name="Helmstetter N."/>
            <person name="King M."/>
            <person name="Knapp S.J."/>
            <person name="Lai Z."/>
            <person name="Le Paslier M.C."/>
            <person name="Lippi Y."/>
            <person name="Lorenzon L."/>
            <person name="Mandel J.R."/>
            <person name="Marage G."/>
            <person name="Marchand G."/>
            <person name="Marquand E."/>
            <person name="Bret-Mestries E."/>
            <person name="Morien E."/>
            <person name="Nambeesan S."/>
            <person name="Nguyen T."/>
            <person name="Pegot-Espagnet P."/>
            <person name="Pouilly N."/>
            <person name="Raftis F."/>
            <person name="Sallet E."/>
            <person name="Schiex T."/>
            <person name="Thomas J."/>
            <person name="Vandecasteele C."/>
            <person name="Vares D."/>
            <person name="Vear F."/>
            <person name="Vautrin S."/>
            <person name="Crespi M."/>
            <person name="Mangin B."/>
            <person name="Burke J.M."/>
            <person name="Salse J."/>
            <person name="Munos S."/>
            <person name="Vincourt P."/>
            <person name="Rieseberg L.H."/>
            <person name="Langlade N.B."/>
        </authorList>
    </citation>
    <scope>NUCLEOTIDE SEQUENCE</scope>
    <source>
        <tissue evidence="1">Leaves</tissue>
    </source>
</reference>
<keyword evidence="2" id="KW-1185">Reference proteome</keyword>
<sequence>MLGDEVLFSSFLKAKVRSAPAAALCTLASANSSNSTRGGIPPSTLKMKM</sequence>
<name>A0A9K3JTZ3_HELAN</name>
<accession>A0A9K3JTZ3</accession>
<evidence type="ECO:0000313" key="1">
    <source>
        <dbReference type="EMBL" id="KAF5820512.1"/>
    </source>
</evidence>
<dbReference type="Gramene" id="mRNA:HanXRQr2_Chr01g0003081">
    <property type="protein sequence ID" value="mRNA:HanXRQr2_Chr01g0003081"/>
    <property type="gene ID" value="HanXRQr2_Chr01g0003081"/>
</dbReference>
<reference evidence="1" key="2">
    <citation type="submission" date="2020-06" db="EMBL/GenBank/DDBJ databases">
        <title>Helianthus annuus Genome sequencing and assembly Release 2.</title>
        <authorList>
            <person name="Gouzy J."/>
            <person name="Langlade N."/>
            <person name="Munos S."/>
        </authorList>
    </citation>
    <scope>NUCLEOTIDE SEQUENCE</scope>
    <source>
        <tissue evidence="1">Leaves</tissue>
    </source>
</reference>
<organism evidence="1 2">
    <name type="scientific">Helianthus annuus</name>
    <name type="common">Common sunflower</name>
    <dbReference type="NCBI Taxonomy" id="4232"/>
    <lineage>
        <taxon>Eukaryota</taxon>
        <taxon>Viridiplantae</taxon>
        <taxon>Streptophyta</taxon>
        <taxon>Embryophyta</taxon>
        <taxon>Tracheophyta</taxon>
        <taxon>Spermatophyta</taxon>
        <taxon>Magnoliopsida</taxon>
        <taxon>eudicotyledons</taxon>
        <taxon>Gunneridae</taxon>
        <taxon>Pentapetalae</taxon>
        <taxon>asterids</taxon>
        <taxon>campanulids</taxon>
        <taxon>Asterales</taxon>
        <taxon>Asteraceae</taxon>
        <taxon>Asteroideae</taxon>
        <taxon>Heliantheae alliance</taxon>
        <taxon>Heliantheae</taxon>
        <taxon>Helianthus</taxon>
    </lineage>
</organism>
<gene>
    <name evidence="1" type="ORF">HanXRQr2_Chr01g0003081</name>
</gene>
<dbReference type="Proteomes" id="UP000215914">
    <property type="component" value="Unassembled WGS sequence"/>
</dbReference>
<dbReference type="AlphaFoldDB" id="A0A9K3JTZ3"/>
<evidence type="ECO:0000313" key="2">
    <source>
        <dbReference type="Proteomes" id="UP000215914"/>
    </source>
</evidence>
<proteinExistence type="predicted"/>
<comment type="caution">
    <text evidence="1">The sequence shown here is derived from an EMBL/GenBank/DDBJ whole genome shotgun (WGS) entry which is preliminary data.</text>
</comment>
<dbReference type="EMBL" id="MNCJ02000316">
    <property type="protein sequence ID" value="KAF5820512.1"/>
    <property type="molecule type" value="Genomic_DNA"/>
</dbReference>
<protein>
    <submittedName>
        <fullName evidence="1">Uncharacterized protein</fullName>
    </submittedName>
</protein>